<dbReference type="GO" id="GO:0006654">
    <property type="term" value="P:phosphatidic acid biosynthetic process"/>
    <property type="evidence" value="ECO:0007669"/>
    <property type="project" value="TreeGrafter"/>
</dbReference>
<feature type="domain" description="AB hydrolase-1" evidence="2">
    <location>
        <begin position="116"/>
        <end position="235"/>
    </location>
</feature>
<comment type="similarity">
    <text evidence="1">Belongs to the peptidase S33 family. ABHD4/ABHD5 subfamily.</text>
</comment>
<evidence type="ECO:0000259" key="2">
    <source>
        <dbReference type="Pfam" id="PF00561"/>
    </source>
</evidence>
<protein>
    <submittedName>
        <fullName evidence="3">Putative cardiolipin-specific deacylase, mitochondrial</fullName>
    </submittedName>
</protein>
<dbReference type="Pfam" id="PF00561">
    <property type="entry name" value="Abhydrolase_1"/>
    <property type="match status" value="2"/>
</dbReference>
<name>A0A1R1YJW2_9FUNG</name>
<reference evidence="4" key="1">
    <citation type="submission" date="2017-01" db="EMBL/GenBank/DDBJ databases">
        <authorList>
            <person name="Wang Y."/>
            <person name="White M."/>
            <person name="Kvist S."/>
            <person name="Moncalvo J.-M."/>
        </authorList>
    </citation>
    <scope>NUCLEOTIDE SEQUENCE [LARGE SCALE GENOMIC DNA]</scope>
    <source>
        <strain evidence="4">ID-206-W2</strain>
    </source>
</reference>
<accession>A0A1R1YJW2</accession>
<proteinExistence type="inferred from homology"/>
<dbReference type="Gene3D" id="3.40.50.1820">
    <property type="entry name" value="alpha/beta hydrolase"/>
    <property type="match status" value="1"/>
</dbReference>
<comment type="caution">
    <text evidence="3">The sequence shown here is derived from an EMBL/GenBank/DDBJ whole genome shotgun (WGS) entry which is preliminary data.</text>
</comment>
<evidence type="ECO:0000313" key="3">
    <source>
        <dbReference type="EMBL" id="OMJ27209.1"/>
    </source>
</evidence>
<dbReference type="AlphaFoldDB" id="A0A1R1YJW2"/>
<gene>
    <name evidence="3" type="ORF">AYI69_g3360</name>
</gene>
<dbReference type="SUPFAM" id="SSF53474">
    <property type="entry name" value="alpha/beta-Hydrolases"/>
    <property type="match status" value="1"/>
</dbReference>
<dbReference type="PANTHER" id="PTHR42886">
    <property type="entry name" value="RE40534P-RELATED"/>
    <property type="match status" value="1"/>
</dbReference>
<dbReference type="GO" id="GO:0005739">
    <property type="term" value="C:mitochondrion"/>
    <property type="evidence" value="ECO:0007669"/>
    <property type="project" value="TreeGrafter"/>
</dbReference>
<dbReference type="OrthoDB" id="7457040at2759"/>
<dbReference type="Proteomes" id="UP000187429">
    <property type="component" value="Unassembled WGS sequence"/>
</dbReference>
<dbReference type="EMBL" id="LSSM01001118">
    <property type="protein sequence ID" value="OMJ27209.1"/>
    <property type="molecule type" value="Genomic_DNA"/>
</dbReference>
<evidence type="ECO:0000256" key="1">
    <source>
        <dbReference type="ARBA" id="ARBA00038097"/>
    </source>
</evidence>
<sequence length="435" mass="49643">MSNFDAKNEGSLGLHSHVISPIANFFSYLYIPSNLDTAQQAERSILKISNIDIVHNPHETYKFDGKIPIEARLFNSFIDEANYIRTLHIRNNELPISTSSNNPPSSNVNSTSESNILVITHGFGNGLGFYFKNYEELSKTPGLELYSIDWLGMGLSSRPDFKIDKSLPIEQQIKNTEEFFVESLEKWRKNMNIERMNLLGHSFGGYMSSLYALKYPQHVNKLILESPVGVQETPPTIQEFIDSGNLPKIEKKDIDDKSKFFGPGGNELSEKEIDLVNRYNSAPFYTRFLFKSIVKQWDSFGSPQSLLRGLGRVGPFFTNKYASRFTNLSEQEVKLLSDYLYHVSAQKGSGEYSIGIILKPFAFARMPLITRLDFIKVPTYFIYGDRDWMDYDAGVELSNKIIPHSKVFKLENAGHNMHLDNPEKFNNIVKKILLL</sequence>
<dbReference type="GO" id="GO:0055088">
    <property type="term" value="P:lipid homeostasis"/>
    <property type="evidence" value="ECO:0007669"/>
    <property type="project" value="TreeGrafter"/>
</dbReference>
<dbReference type="PANTHER" id="PTHR42886:SF29">
    <property type="entry name" value="PUMMELIG, ISOFORM A"/>
    <property type="match status" value="1"/>
</dbReference>
<keyword evidence="4" id="KW-1185">Reference proteome</keyword>
<dbReference type="GO" id="GO:0042171">
    <property type="term" value="F:lysophosphatidic acid acyltransferase activity"/>
    <property type="evidence" value="ECO:0007669"/>
    <property type="project" value="TreeGrafter"/>
</dbReference>
<evidence type="ECO:0000313" key="4">
    <source>
        <dbReference type="Proteomes" id="UP000187429"/>
    </source>
</evidence>
<organism evidence="3 4">
    <name type="scientific">Smittium culicis</name>
    <dbReference type="NCBI Taxonomy" id="133412"/>
    <lineage>
        <taxon>Eukaryota</taxon>
        <taxon>Fungi</taxon>
        <taxon>Fungi incertae sedis</taxon>
        <taxon>Zoopagomycota</taxon>
        <taxon>Kickxellomycotina</taxon>
        <taxon>Harpellomycetes</taxon>
        <taxon>Harpellales</taxon>
        <taxon>Legeriomycetaceae</taxon>
        <taxon>Smittium</taxon>
    </lineage>
</organism>
<dbReference type="InterPro" id="IPR029058">
    <property type="entry name" value="AB_hydrolase_fold"/>
</dbReference>
<feature type="domain" description="AB hydrolase-1" evidence="2">
    <location>
        <begin position="359"/>
        <end position="422"/>
    </location>
</feature>
<dbReference type="GO" id="GO:0052689">
    <property type="term" value="F:carboxylic ester hydrolase activity"/>
    <property type="evidence" value="ECO:0007669"/>
    <property type="project" value="TreeGrafter"/>
</dbReference>
<dbReference type="InterPro" id="IPR000073">
    <property type="entry name" value="AB_hydrolase_1"/>
</dbReference>